<proteinExistence type="predicted"/>
<evidence type="ECO:0000313" key="1">
    <source>
        <dbReference type="EMBL" id="KKN40768.1"/>
    </source>
</evidence>
<gene>
    <name evidence="1" type="ORF">LCGC14_0729840</name>
</gene>
<sequence>MNSKRNPICHDNPGGCWTCECGKHHNHKEGADYCCLNKVSDKCDCRHCKK</sequence>
<reference evidence="1" key="1">
    <citation type="journal article" date="2015" name="Nature">
        <title>Complex archaea that bridge the gap between prokaryotes and eukaryotes.</title>
        <authorList>
            <person name="Spang A."/>
            <person name="Saw J.H."/>
            <person name="Jorgensen S.L."/>
            <person name="Zaremba-Niedzwiedzka K."/>
            <person name="Martijn J."/>
            <person name="Lind A.E."/>
            <person name="van Eijk R."/>
            <person name="Schleper C."/>
            <person name="Guy L."/>
            <person name="Ettema T.J."/>
        </authorList>
    </citation>
    <scope>NUCLEOTIDE SEQUENCE</scope>
</reference>
<accession>A0A0F9TH59</accession>
<dbReference type="AlphaFoldDB" id="A0A0F9TH59"/>
<name>A0A0F9TH59_9ZZZZ</name>
<protein>
    <submittedName>
        <fullName evidence="1">Uncharacterized protein</fullName>
    </submittedName>
</protein>
<organism evidence="1">
    <name type="scientific">marine sediment metagenome</name>
    <dbReference type="NCBI Taxonomy" id="412755"/>
    <lineage>
        <taxon>unclassified sequences</taxon>
        <taxon>metagenomes</taxon>
        <taxon>ecological metagenomes</taxon>
    </lineage>
</organism>
<dbReference type="EMBL" id="LAZR01001685">
    <property type="protein sequence ID" value="KKN40768.1"/>
    <property type="molecule type" value="Genomic_DNA"/>
</dbReference>
<comment type="caution">
    <text evidence="1">The sequence shown here is derived from an EMBL/GenBank/DDBJ whole genome shotgun (WGS) entry which is preliminary data.</text>
</comment>